<reference evidence="1 2" key="1">
    <citation type="journal article" date="2011" name="EMBO J.">
        <title>Structural diversity of bacterial flagellar motors.</title>
        <authorList>
            <person name="Chen S."/>
            <person name="Beeby M."/>
            <person name="Murphy G.E."/>
            <person name="Leadbetter J.R."/>
            <person name="Hendrixson D.R."/>
            <person name="Briegel A."/>
            <person name="Li Z."/>
            <person name="Shi J."/>
            <person name="Tocheva E.I."/>
            <person name="Muller A."/>
            <person name="Dobro M.J."/>
            <person name="Jensen G.J."/>
        </authorList>
    </citation>
    <scope>NUCLEOTIDE SEQUENCE [LARGE SCALE GENOMIC DNA]</scope>
    <source>
        <strain evidence="1 2">DSM 6540</strain>
    </source>
</reference>
<comment type="caution">
    <text evidence="1">The sequence shown here is derived from an EMBL/GenBank/DDBJ whole genome shotgun (WGS) entry which is preliminary data.</text>
</comment>
<evidence type="ECO:0008006" key="3">
    <source>
        <dbReference type="Google" id="ProtNLM"/>
    </source>
</evidence>
<keyword evidence="2" id="KW-1185">Reference proteome</keyword>
<evidence type="ECO:0000313" key="1">
    <source>
        <dbReference type="EMBL" id="EGO64789.1"/>
    </source>
</evidence>
<dbReference type="PROSITE" id="PS51257">
    <property type="entry name" value="PROKAR_LIPOPROTEIN"/>
    <property type="match status" value="1"/>
</dbReference>
<name>F7NGI5_9FIRM</name>
<sequence>MNKKYLILLMLAVFALSAVLGGCGGKKGERVLGLTPEGVISTAFKNAKEQNFRQAATYVSPDSLSGTKSVANLLAGMSGKEIKHTNLLSVKKVAQQGDFAAVIVTVQQEDSFKLNFQAVGLERINDEWYIVSNDQILENAKYRVLAQLLANI</sequence>
<dbReference type="RefSeq" id="WP_004093771.1">
    <property type="nucleotide sequence ID" value="NZ_AFGF01000049.1"/>
</dbReference>
<dbReference type="Proteomes" id="UP000003240">
    <property type="component" value="Unassembled WGS sequence"/>
</dbReference>
<gene>
    <name evidence="1" type="ORF">ALO_05865</name>
</gene>
<dbReference type="eggNOG" id="ENOG5032RBZ">
    <property type="taxonomic scope" value="Bacteria"/>
</dbReference>
<dbReference type="STRING" id="1009370.ALO_05865"/>
<dbReference type="OrthoDB" id="1681921at2"/>
<evidence type="ECO:0000313" key="2">
    <source>
        <dbReference type="Proteomes" id="UP000003240"/>
    </source>
</evidence>
<dbReference type="EMBL" id="AFGF01000049">
    <property type="protein sequence ID" value="EGO64789.1"/>
    <property type="molecule type" value="Genomic_DNA"/>
</dbReference>
<organism evidence="1 2">
    <name type="scientific">Acetonema longum DSM 6540</name>
    <dbReference type="NCBI Taxonomy" id="1009370"/>
    <lineage>
        <taxon>Bacteria</taxon>
        <taxon>Bacillati</taxon>
        <taxon>Bacillota</taxon>
        <taxon>Negativicutes</taxon>
        <taxon>Acetonemataceae</taxon>
        <taxon>Acetonema</taxon>
    </lineage>
</organism>
<protein>
    <recommendedName>
        <fullName evidence="3">DUF4878 domain-containing protein</fullName>
    </recommendedName>
</protein>
<dbReference type="AlphaFoldDB" id="F7NGI5"/>
<proteinExistence type="predicted"/>
<accession>F7NGI5</accession>